<keyword evidence="3" id="KW-0268">Exocytosis</keyword>
<evidence type="ECO:0000256" key="3">
    <source>
        <dbReference type="ARBA" id="ARBA00022483"/>
    </source>
</evidence>
<dbReference type="STRING" id="1328760.A0A165A586"/>
<evidence type="ECO:0000256" key="2">
    <source>
        <dbReference type="ARBA" id="ARBA00022448"/>
    </source>
</evidence>
<dbReference type="Pfam" id="PF06046">
    <property type="entry name" value="Sec6"/>
    <property type="match status" value="1"/>
</dbReference>
<reference evidence="5 6" key="1">
    <citation type="journal article" date="2016" name="Fungal Biol.">
        <title>The genome of Xylona heveae provides a window into fungal endophytism.</title>
        <authorList>
            <person name="Gazis R."/>
            <person name="Kuo A."/>
            <person name="Riley R."/>
            <person name="LaButti K."/>
            <person name="Lipzen A."/>
            <person name="Lin J."/>
            <person name="Amirebrahimi M."/>
            <person name="Hesse C.N."/>
            <person name="Spatafora J.W."/>
            <person name="Henrissat B."/>
            <person name="Hainaut M."/>
            <person name="Grigoriev I.V."/>
            <person name="Hibbett D.S."/>
        </authorList>
    </citation>
    <scope>NUCLEOTIDE SEQUENCE [LARGE SCALE GENOMIC DNA]</scope>
    <source>
        <strain evidence="5 6">TC161</strain>
    </source>
</reference>
<dbReference type="GO" id="GO:0006887">
    <property type="term" value="P:exocytosis"/>
    <property type="evidence" value="ECO:0007669"/>
    <property type="project" value="UniProtKB-KW"/>
</dbReference>
<dbReference type="Proteomes" id="UP000076632">
    <property type="component" value="Unassembled WGS sequence"/>
</dbReference>
<dbReference type="GO" id="GO:0000145">
    <property type="term" value="C:exocyst"/>
    <property type="evidence" value="ECO:0007669"/>
    <property type="project" value="InterPro"/>
</dbReference>
<dbReference type="InterPro" id="IPR042532">
    <property type="entry name" value="EXOC3/Sec6_C"/>
</dbReference>
<keyword evidence="4" id="KW-0175">Coiled coil</keyword>
<keyword evidence="2" id="KW-0813">Transport</keyword>
<dbReference type="PANTHER" id="PTHR21292">
    <property type="entry name" value="EXOCYST COMPLEX COMPONENT SEC6-RELATED"/>
    <property type="match status" value="1"/>
</dbReference>
<dbReference type="RefSeq" id="XP_018185522.1">
    <property type="nucleotide sequence ID" value="XM_018334480.1"/>
</dbReference>
<proteinExistence type="inferred from homology"/>
<dbReference type="AlphaFoldDB" id="A0A165A586"/>
<comment type="similarity">
    <text evidence="1">Belongs to the SEC6 family.</text>
</comment>
<dbReference type="Gene3D" id="1.10.357.70">
    <property type="entry name" value="Exocyst complex component Sec6, C-terminal domain"/>
    <property type="match status" value="1"/>
</dbReference>
<feature type="coiled-coil region" evidence="4">
    <location>
        <begin position="114"/>
        <end position="175"/>
    </location>
</feature>
<protein>
    <submittedName>
        <fullName evidence="5">Exocyst complex component Sec6</fullName>
    </submittedName>
</protein>
<dbReference type="FunCoup" id="A0A165A586">
    <property type="interactions" value="249"/>
</dbReference>
<dbReference type="FunFam" id="1.10.357.50:FF:000006">
    <property type="entry name" value="Exocyst complex component sec6"/>
    <property type="match status" value="1"/>
</dbReference>
<accession>A0A165A586</accession>
<dbReference type="FunFam" id="1.10.357.70:FF:000005">
    <property type="entry name" value="Exocyst complex component Sec6"/>
    <property type="match status" value="1"/>
</dbReference>
<dbReference type="OMA" id="MNIGPKT"/>
<dbReference type="InParanoid" id="A0A165A586"/>
<keyword evidence="6" id="KW-1185">Reference proteome</keyword>
<dbReference type="PANTHER" id="PTHR21292:SF1">
    <property type="entry name" value="EXOCYST COMPLEX COMPONENT 3"/>
    <property type="match status" value="1"/>
</dbReference>
<dbReference type="GO" id="GO:0000149">
    <property type="term" value="F:SNARE binding"/>
    <property type="evidence" value="ECO:0007669"/>
    <property type="project" value="TreeGrafter"/>
</dbReference>
<dbReference type="InterPro" id="IPR010326">
    <property type="entry name" value="EXOC3/Sec6"/>
</dbReference>
<sequence length="755" mass="88056">MKQSSITMIDEDGVIFKLDELLRHPEDLDKLSALRADFMRKKAAVDTQLKLGLKEQLDTTQMGIDSINDGKRTVNSIKEEMMKIDKLCAESQNMIRDFPNINLVSQTHRNFTQVEAMKENLDTFNDKLQNLKDLLKDDDEDIENQPNLLAIHYGLTKLRDIRDDAMNQIKRASDKSLEATLQEYFSRLDDVIEWFDDHVGTACMNLIPLVQADNKGMVVRLALVIEEEERSDKKVAALQDAQRDHKELASRFKSMATGPKELRGYKEKFLQSIELHAQSQFEETEATFLEDSSKLDKCTRWFFNDLYVVKIGMVGLMPKRWNIMKTYVDIYHHLMHDWLVKLIDDPNLKPANMLAIIHWGEKYYAKLERLGFQESDVQPQLIDNREGELVREWRQLIIKYLDEWIDRMFAGDRKVFLERKPDCLDTDENGYFRTKTLGDMWRMLREQVTAAGNSERADVTEGVIDAMFLTLKHRQTMWQKVMDEEASKYTGGQGEQEGLQILQDWLVAISNDQIACIDDNEETGQLGYLSRFKRDFEPLVTPKYMLHASSQIEGLRDGYVDLATHCVTIFVSIVFAVDLRSTISDFFTPKWYSEYGMKRITSTFDDYISDYSEVLHHSMVDIFVEELSEELLIRYLSGVRNKGAKFRRVDAFNDKFKDDVITAFQFFERFPDFANIKQKWRVVDGLVRLLEAEKHAVASVYESFKQEYWDVQLSWVEAVLRSRDDFDRGMMNSVKTKAAEMHVERGPETIMSKVR</sequence>
<organism evidence="5 6">
    <name type="scientific">Xylona heveae (strain CBS 132557 / TC161)</name>
    <dbReference type="NCBI Taxonomy" id="1328760"/>
    <lineage>
        <taxon>Eukaryota</taxon>
        <taxon>Fungi</taxon>
        <taxon>Dikarya</taxon>
        <taxon>Ascomycota</taxon>
        <taxon>Pezizomycotina</taxon>
        <taxon>Xylonomycetes</taxon>
        <taxon>Xylonales</taxon>
        <taxon>Xylonaceae</taxon>
        <taxon>Xylona</taxon>
    </lineage>
</organism>
<evidence type="ECO:0000313" key="5">
    <source>
        <dbReference type="EMBL" id="KZF19967.1"/>
    </source>
</evidence>
<dbReference type="GeneID" id="28899617"/>
<evidence type="ECO:0000313" key="6">
    <source>
        <dbReference type="Proteomes" id="UP000076632"/>
    </source>
</evidence>
<name>A0A165A586_XYLHT</name>
<gene>
    <name evidence="5" type="ORF">L228DRAFT_263287</name>
</gene>
<dbReference type="GO" id="GO:0051601">
    <property type="term" value="P:exocyst localization"/>
    <property type="evidence" value="ECO:0007669"/>
    <property type="project" value="TreeGrafter"/>
</dbReference>
<dbReference type="OrthoDB" id="190098at2759"/>
<evidence type="ECO:0000256" key="1">
    <source>
        <dbReference type="ARBA" id="ARBA00009447"/>
    </source>
</evidence>
<dbReference type="EMBL" id="KV407464">
    <property type="protein sequence ID" value="KZF19967.1"/>
    <property type="molecule type" value="Genomic_DNA"/>
</dbReference>
<dbReference type="Gene3D" id="1.10.357.50">
    <property type="match status" value="1"/>
</dbReference>
<evidence type="ECO:0000256" key="4">
    <source>
        <dbReference type="SAM" id="Coils"/>
    </source>
</evidence>